<evidence type="ECO:0000256" key="1">
    <source>
        <dbReference type="ARBA" id="ARBA00004123"/>
    </source>
</evidence>
<comment type="similarity">
    <text evidence="3">Belongs to the UTP5 family.</text>
</comment>
<dbReference type="PANTHER" id="PTHR44267:SF1">
    <property type="entry name" value="WD REPEAT-CONTAINING PROTEIN 43"/>
    <property type="match status" value="1"/>
</dbReference>
<dbReference type="GO" id="GO:0000462">
    <property type="term" value="P:maturation of SSU-rRNA from tricistronic rRNA transcript (SSU-rRNA, 5.8S rRNA, LSU-rRNA)"/>
    <property type="evidence" value="ECO:0007669"/>
    <property type="project" value="TreeGrafter"/>
</dbReference>
<protein>
    <recommendedName>
        <fullName evidence="5">Small-subunit processome Utp12 domain-containing protein</fullName>
    </recommendedName>
</protein>
<dbReference type="PANTHER" id="PTHR44267">
    <property type="entry name" value="WD REPEAT-CONTAINING PROTEIN 43"/>
    <property type="match status" value="1"/>
</dbReference>
<gene>
    <name evidence="6" type="ORF">BB560_001373</name>
</gene>
<reference evidence="6 7" key="1">
    <citation type="journal article" date="2018" name="MBio">
        <title>Comparative Genomics Reveals the Core Gene Toolbox for the Fungus-Insect Symbiosis.</title>
        <authorList>
            <person name="Wang Y."/>
            <person name="Stata M."/>
            <person name="Wang W."/>
            <person name="Stajich J.E."/>
            <person name="White M.M."/>
            <person name="Moncalvo J.M."/>
        </authorList>
    </citation>
    <scope>NUCLEOTIDE SEQUENCE [LARGE SCALE GENOMIC DNA]</scope>
    <source>
        <strain evidence="6 7">SC-DP-2</strain>
    </source>
</reference>
<dbReference type="Proteomes" id="UP000245609">
    <property type="component" value="Unassembled WGS sequence"/>
</dbReference>
<dbReference type="InterPro" id="IPR007148">
    <property type="entry name" value="SSU_processome_Utp12"/>
</dbReference>
<evidence type="ECO:0000313" key="6">
    <source>
        <dbReference type="EMBL" id="PVV04130.1"/>
    </source>
</evidence>
<keyword evidence="7" id="KW-1185">Reference proteome</keyword>
<comment type="caution">
    <text evidence="6">The sequence shown here is derived from an EMBL/GenBank/DDBJ whole genome shotgun (WGS) entry which is preliminary data.</text>
</comment>
<evidence type="ECO:0000256" key="2">
    <source>
        <dbReference type="ARBA" id="ARBA00023242"/>
    </source>
</evidence>
<feature type="region of interest" description="Disordered" evidence="4">
    <location>
        <begin position="676"/>
        <end position="726"/>
    </location>
</feature>
<dbReference type="Gene3D" id="2.130.10.10">
    <property type="entry name" value="YVTN repeat-like/Quinoprotein amine dehydrogenase"/>
    <property type="match status" value="2"/>
</dbReference>
<dbReference type="InterPro" id="IPR015943">
    <property type="entry name" value="WD40/YVTN_repeat-like_dom_sf"/>
</dbReference>
<dbReference type="SMART" id="SM00320">
    <property type="entry name" value="WD40"/>
    <property type="match status" value="3"/>
</dbReference>
<keyword evidence="2" id="KW-0539">Nucleus</keyword>
<name>A0A2T9ZHU1_9FUNG</name>
<evidence type="ECO:0000259" key="5">
    <source>
        <dbReference type="Pfam" id="PF04003"/>
    </source>
</evidence>
<dbReference type="STRING" id="133381.A0A2T9ZHU1"/>
<comment type="subcellular location">
    <subcellularLocation>
        <location evidence="1">Nucleus</location>
    </subcellularLocation>
</comment>
<dbReference type="EMBL" id="MBFS01000158">
    <property type="protein sequence ID" value="PVV04130.1"/>
    <property type="molecule type" value="Genomic_DNA"/>
</dbReference>
<dbReference type="SUPFAM" id="SSF50978">
    <property type="entry name" value="WD40 repeat-like"/>
    <property type="match status" value="1"/>
</dbReference>
<dbReference type="InterPro" id="IPR001680">
    <property type="entry name" value="WD40_rpt"/>
</dbReference>
<dbReference type="OrthoDB" id="30195at2759"/>
<accession>A0A2T9ZHU1</accession>
<dbReference type="InterPro" id="IPR036322">
    <property type="entry name" value="WD40_repeat_dom_sf"/>
</dbReference>
<feature type="compositionally biased region" description="Acidic residues" evidence="4">
    <location>
        <begin position="690"/>
        <end position="712"/>
    </location>
</feature>
<proteinExistence type="inferred from homology"/>
<sequence length="726" mass="80209">MVNKKTKKRSASKPALDGAKSALANLASEKRADLLAQVAFSSDISGTNYPSSNLIALFSHGIDRDKLRVIDPQTRATIAEFSAVQDSQLSLETNADSKLSIPFNQAKSFTCISWGAVIVNKSEFSSSARKRTKTGKPIPNQSKLDVAGIDGTVKFVAIGLKSSDILIFSPSSNKIIGKLSGVHTSAISDISFVYSNNSYRCWSCDLSGLVVEWDILNCTAIRDIKTNLKGAKKILISNDATKMVVASHSIELWDLISGSVLQTYKGHSDPVKFLKWGFSEQIFFSCSDSSSSINCWDAASVAPFSEVLFTLNAQNDVASLQSQTSDGSVLAITETGSLSAWYNVTPPSIHSKDSASNNQLPNAIIQFKDQSDSNVEILLSSFVKSHKSDTLVFLLAWGPIIKPVFENVEIQVNKSEITKEFDFTRDVSASNILIDESNQKNLFEQKNKLAFNMYSEKDASVIEPADQSNSNKGIVNSANYGPSMEEKLQKLQLGSSDTLKTPVQLINESSKAGKLNAKSSITLVRALAQAINTNDLDMLDSVLRNFNKPDLVYETIAQLPIQLVVPFILQLSVKLRTNFNNITKCRELLPWLKSTFACHTSYLCSLPHLSQVFDDLYTSISQRMQLQKNIYSLKGKCDLLALQLKHQNFMTKFATERSNSRKGKVYSERLDRIVSGNNSTTLESDHREDVESDNNDNSEDDNDSLDDESDDSHDDHELMEYDEESD</sequence>
<evidence type="ECO:0000313" key="7">
    <source>
        <dbReference type="Proteomes" id="UP000245609"/>
    </source>
</evidence>
<dbReference type="AlphaFoldDB" id="A0A2T9ZHU1"/>
<organism evidence="6 7">
    <name type="scientific">Smittium megazygosporum</name>
    <dbReference type="NCBI Taxonomy" id="133381"/>
    <lineage>
        <taxon>Eukaryota</taxon>
        <taxon>Fungi</taxon>
        <taxon>Fungi incertae sedis</taxon>
        <taxon>Zoopagomycota</taxon>
        <taxon>Kickxellomycotina</taxon>
        <taxon>Harpellomycetes</taxon>
        <taxon>Harpellales</taxon>
        <taxon>Legeriomycetaceae</taxon>
        <taxon>Smittium</taxon>
    </lineage>
</organism>
<evidence type="ECO:0000256" key="3">
    <source>
        <dbReference type="ARBA" id="ARBA00038335"/>
    </source>
</evidence>
<evidence type="ECO:0000256" key="4">
    <source>
        <dbReference type="SAM" id="MobiDB-lite"/>
    </source>
</evidence>
<dbReference type="InterPro" id="IPR052414">
    <property type="entry name" value="U3_snoRNA-assoc_WDR"/>
</dbReference>
<dbReference type="GO" id="GO:0005730">
    <property type="term" value="C:nucleolus"/>
    <property type="evidence" value="ECO:0007669"/>
    <property type="project" value="TreeGrafter"/>
</dbReference>
<feature type="domain" description="Small-subunit processome Utp12" evidence="5">
    <location>
        <begin position="534"/>
        <end position="640"/>
    </location>
</feature>
<dbReference type="Pfam" id="PF04003">
    <property type="entry name" value="Utp12"/>
    <property type="match status" value="1"/>
</dbReference>